<proteinExistence type="predicted"/>
<protein>
    <submittedName>
        <fullName evidence="1">Uncharacterized protein</fullName>
    </submittedName>
</protein>
<sequence length="72" mass="7658">MTAISAPLCLPASGRLAPTPLERSILRLSRALEVATLQRIQRRALTSTPPATNAVEERQTALALGSLGILPR</sequence>
<reference evidence="1" key="1">
    <citation type="submission" date="2023-03" db="EMBL/GenBank/DDBJ databases">
        <title>Andean soil-derived lignocellulolytic bacterial consortium as a source of novel taxa and putative plastic-active enzymes.</title>
        <authorList>
            <person name="Diaz-Garcia L."/>
            <person name="Chuvochina M."/>
            <person name="Feuerriegel G."/>
            <person name="Bunk B."/>
            <person name="Sproer C."/>
            <person name="Streit W.R."/>
            <person name="Rodriguez L.M."/>
            <person name="Overmann J."/>
            <person name="Jimenez D.J."/>
        </authorList>
    </citation>
    <scope>NUCLEOTIDE SEQUENCE</scope>
    <source>
        <strain evidence="1">MAG 4610</strain>
    </source>
</reference>
<gene>
    <name evidence="1" type="ORF">P0Y48_04460</name>
</gene>
<dbReference type="EMBL" id="CP119321">
    <property type="protein sequence ID" value="WEK14463.1"/>
    <property type="molecule type" value="Genomic_DNA"/>
</dbReference>
<dbReference type="Proteomes" id="UP001213972">
    <property type="component" value="Chromosome"/>
</dbReference>
<accession>A0AAJ6B406</accession>
<dbReference type="AlphaFoldDB" id="A0AAJ6B406"/>
<evidence type="ECO:0000313" key="2">
    <source>
        <dbReference type="Proteomes" id="UP001213972"/>
    </source>
</evidence>
<organism evidence="1 2">
    <name type="scientific">Candidatus Microbacterium phytovorans</name>
    <dbReference type="NCBI Taxonomy" id="3121374"/>
    <lineage>
        <taxon>Bacteria</taxon>
        <taxon>Bacillati</taxon>
        <taxon>Actinomycetota</taxon>
        <taxon>Actinomycetes</taxon>
        <taxon>Micrococcales</taxon>
        <taxon>Microbacteriaceae</taxon>
        <taxon>Microbacterium</taxon>
    </lineage>
</organism>
<evidence type="ECO:0000313" key="1">
    <source>
        <dbReference type="EMBL" id="WEK14463.1"/>
    </source>
</evidence>
<name>A0AAJ6B406_9MICO</name>